<evidence type="ECO:0008006" key="3">
    <source>
        <dbReference type="Google" id="ProtNLM"/>
    </source>
</evidence>
<dbReference type="AlphaFoldDB" id="A0A5C8HTB9"/>
<reference evidence="1 2" key="1">
    <citation type="submission" date="2019-08" db="EMBL/GenBank/DDBJ databases">
        <authorList>
            <person name="Dong K."/>
        </authorList>
    </citation>
    <scope>NUCLEOTIDE SEQUENCE [LARGE SCALE GENOMIC DNA]</scope>
    <source>
        <strain evidence="1 2">K-1</strain>
    </source>
</reference>
<protein>
    <recommendedName>
        <fullName evidence="3">RiboL-PSP-HEPN domain-containing protein</fullName>
    </recommendedName>
</protein>
<evidence type="ECO:0000313" key="2">
    <source>
        <dbReference type="Proteomes" id="UP000321949"/>
    </source>
</evidence>
<gene>
    <name evidence="1" type="ORF">FVP74_13895</name>
</gene>
<accession>A0A5C8HTB9</accession>
<sequence>MTNHPLLAEIAEIESTLLSDVSTAPPDPLSTRERTVTRAYLLVAHAILEERIEGIFLEHFNRARRVIAEGVSVPVGLLPFFAAALEWNRDIPTYNKRQWLGVMSSPLAIEYVTSEVRENHGLKADNVRDLAKLVGIEWAVIDDAVDIQLAALTTLGAKRGAAGHTSPFNSPTQAVTEEEYPANVREWVEQAARTVIALESVVDQLSAQSQDVRKPRWPRMRLRSRVPR</sequence>
<dbReference type="EMBL" id="VRSX01000008">
    <property type="protein sequence ID" value="TXK08342.1"/>
    <property type="molecule type" value="Genomic_DNA"/>
</dbReference>
<proteinExistence type="predicted"/>
<organism evidence="1 2">
    <name type="scientific">Microbacterium saccharophilum</name>
    <dbReference type="NCBI Taxonomy" id="1213358"/>
    <lineage>
        <taxon>Bacteria</taxon>
        <taxon>Bacillati</taxon>
        <taxon>Actinomycetota</taxon>
        <taxon>Actinomycetes</taxon>
        <taxon>Micrococcales</taxon>
        <taxon>Microbacteriaceae</taxon>
        <taxon>Microbacterium</taxon>
    </lineage>
</organism>
<dbReference type="Proteomes" id="UP000321949">
    <property type="component" value="Unassembled WGS sequence"/>
</dbReference>
<dbReference type="OrthoDB" id="5195472at2"/>
<name>A0A5C8HTB9_9MICO</name>
<evidence type="ECO:0000313" key="1">
    <source>
        <dbReference type="EMBL" id="TXK08342.1"/>
    </source>
</evidence>
<comment type="caution">
    <text evidence="1">The sequence shown here is derived from an EMBL/GenBank/DDBJ whole genome shotgun (WGS) entry which is preliminary data.</text>
</comment>
<keyword evidence="2" id="KW-1185">Reference proteome</keyword>
<dbReference type="RefSeq" id="WP_147051021.1">
    <property type="nucleotide sequence ID" value="NZ_BKAH01000011.1"/>
</dbReference>